<evidence type="ECO:0000313" key="3">
    <source>
        <dbReference type="RefSeq" id="XP_058987486.1"/>
    </source>
</evidence>
<dbReference type="InterPro" id="IPR009543">
    <property type="entry name" value="VPS13_VAB"/>
</dbReference>
<protein>
    <submittedName>
        <fullName evidence="3">Intermembrane lipid transfer protein Vps13D isoform X3</fullName>
    </submittedName>
</protein>
<dbReference type="PANTHER" id="PTHR16166:SF141">
    <property type="entry name" value="INTERMEMBRANE LIPID TRANSFER PROTEIN VPS13D"/>
    <property type="match status" value="1"/>
</dbReference>
<dbReference type="PANTHER" id="PTHR16166">
    <property type="entry name" value="VACUOLAR PROTEIN SORTING-ASSOCIATED PROTEIN VPS13"/>
    <property type="match status" value="1"/>
</dbReference>
<proteinExistence type="predicted"/>
<dbReference type="Proteomes" id="UP001652621">
    <property type="component" value="Unplaced"/>
</dbReference>
<dbReference type="InterPro" id="IPR026847">
    <property type="entry name" value="VPS13"/>
</dbReference>
<dbReference type="PROSITE" id="PS50231">
    <property type="entry name" value="RICIN_B_LECTIN"/>
    <property type="match status" value="1"/>
</dbReference>
<evidence type="ECO:0000313" key="2">
    <source>
        <dbReference type="Proteomes" id="UP001652621"/>
    </source>
</evidence>
<accession>A0ABM3VNX2</accession>
<reference evidence="3" key="1">
    <citation type="submission" date="2025-08" db="UniProtKB">
        <authorList>
            <consortium name="RefSeq"/>
        </authorList>
    </citation>
    <scope>IDENTIFICATION</scope>
    <source>
        <strain evidence="3">Aabys</strain>
        <tissue evidence="3">Whole body</tissue>
    </source>
</reference>
<dbReference type="Pfam" id="PF25036">
    <property type="entry name" value="VPS13_VAB"/>
    <property type="match status" value="1"/>
</dbReference>
<name>A0ABM3VNX2_MUSDO</name>
<organism evidence="2 3">
    <name type="scientific">Musca domestica</name>
    <name type="common">House fly</name>
    <dbReference type="NCBI Taxonomy" id="7370"/>
    <lineage>
        <taxon>Eukaryota</taxon>
        <taxon>Metazoa</taxon>
        <taxon>Ecdysozoa</taxon>
        <taxon>Arthropoda</taxon>
        <taxon>Hexapoda</taxon>
        <taxon>Insecta</taxon>
        <taxon>Pterygota</taxon>
        <taxon>Neoptera</taxon>
        <taxon>Endopterygota</taxon>
        <taxon>Diptera</taxon>
        <taxon>Brachycera</taxon>
        <taxon>Muscomorpha</taxon>
        <taxon>Muscoidea</taxon>
        <taxon>Muscidae</taxon>
        <taxon>Musca</taxon>
    </lineage>
</organism>
<dbReference type="GeneID" id="101897013"/>
<gene>
    <name evidence="3" type="primary">LOC101897013</name>
</gene>
<keyword evidence="2" id="KW-1185">Reference proteome</keyword>
<dbReference type="RefSeq" id="XP_058987486.1">
    <property type="nucleotide sequence ID" value="XM_059131503.1"/>
</dbReference>
<sequence length="909" mass="102596">MNMLERRRRLCFLFPIKKDHLCSNFVWEKVMVTTIRGAAVSEFTRKTHSVISNWCSSFGIHKENTFRELKAENSKTNYVIGVNVQRGKGLYLTTTFITLTPRFQLYNRSSRELQFAQKCDITKQMTNTPKSLISALPGSNFPFHWTNCEHEPLLCVRVADNDYCHWSKGLPVNETKSLYINLRNDIGEMIFLRLEVILHGGTYILHFTDAHTLPPPIRIDNYSEVNIHFYQKDVDPFWRTCVKPLSSLAYVMDDPLAPHILRIEAPGGNSIDYPLNKMDVAKSITYANFIYIAFKETFRLVISDCDDTQVGIEGQQLVLGVKDKRVIITRKCAGDRSQLWLMNSFGQLEHEGSSPPSEYLKSSHTSPRLVLDLEKPPNPTEYTKLVVRPQNIQRVTTQTWRFENGRLMCHANMCVQAANGIYGLKPGCDAVLGRIESTSRAVNENRIPLEQCIEIQKLRPGSGHLEILSKMDGPIKTLQIHDVKSNLDELILAADPCWKHASVFNKMFVEDTKNYGFAEIVVRLTVLTAPKLTPELFEIKKILGLTLIKFEDAIIEFDKFSDRHHFETFDTYLKAVKMHYVNQIKWHAASILGSVDFLGNPLGFANDLSEGVSGLIFEGSVKSLVKNVTHGISNSTAKLTETISHSLGKVVLDERDNETRQKILEVSYPTTGGHLAAGLKGFGFGLLGGVTSIVRHTYIGAQSDGFPGFISGLGKGLVGTVTKPLIGVLDLASETASAVRETSRGSHHFLPDRKRLPRCVTGAPGGLLPNYSYRQSKGQQYLYIINRRNFSEKLIFYEPNLCNDKEAKLRLLVSTEFIRIFSRCEEDPAIMIECHLSEVLSCHPLTTSTNVLSSTKIVPVYYIEISTNLPKVTRPRVRCQNENVAERASRCINYAKAIFDEREHSLIHT</sequence>
<feature type="domain" description="Vacuolar protein sorting-associated protein 13 VPS13 adaptor binding" evidence="1">
    <location>
        <begin position="52"/>
        <end position="257"/>
    </location>
</feature>
<dbReference type="CDD" id="cd23453">
    <property type="entry name" value="beta-trefoil_Ricin_VPS13D"/>
    <property type="match status" value="1"/>
</dbReference>
<evidence type="ECO:0000259" key="1">
    <source>
        <dbReference type="Pfam" id="PF25036"/>
    </source>
</evidence>